<protein>
    <recommendedName>
        <fullName evidence="1">RNA-directed DNA polymerase</fullName>
        <ecNumber evidence="1">2.7.7.49</ecNumber>
    </recommendedName>
</protein>
<dbReference type="Pfam" id="PF03732">
    <property type="entry name" value="Retrotrans_gag"/>
    <property type="match status" value="1"/>
</dbReference>
<evidence type="ECO:0000256" key="1">
    <source>
        <dbReference type="ARBA" id="ARBA00012493"/>
    </source>
</evidence>
<dbReference type="PROSITE" id="PS50878">
    <property type="entry name" value="RT_POL"/>
    <property type="match status" value="1"/>
</dbReference>
<dbReference type="OrthoDB" id="3249394at2759"/>
<keyword evidence="8" id="KW-0064">Aspartyl protease</keyword>
<dbReference type="EC" id="2.7.7.49" evidence="1"/>
<dbReference type="InterPro" id="IPR036875">
    <property type="entry name" value="Znf_CCHC_sf"/>
</dbReference>
<dbReference type="GO" id="GO:0003723">
    <property type="term" value="F:RNA binding"/>
    <property type="evidence" value="ECO:0007669"/>
    <property type="project" value="UniProtKB-KW"/>
</dbReference>
<feature type="compositionally biased region" description="Low complexity" evidence="19">
    <location>
        <begin position="133"/>
        <end position="155"/>
    </location>
</feature>
<dbReference type="GO" id="GO:0004519">
    <property type="term" value="F:endonuclease activity"/>
    <property type="evidence" value="ECO:0007669"/>
    <property type="project" value="UniProtKB-KW"/>
</dbReference>
<dbReference type="InterPro" id="IPR021109">
    <property type="entry name" value="Peptidase_aspartic_dom_sf"/>
</dbReference>
<keyword evidence="5" id="KW-0548">Nucleotidyltransferase</keyword>
<evidence type="ECO:0000256" key="2">
    <source>
        <dbReference type="ARBA" id="ARBA00022664"/>
    </source>
</evidence>
<dbReference type="InterPro" id="IPR001584">
    <property type="entry name" value="Integrase_cat-core"/>
</dbReference>
<dbReference type="Pfam" id="PF17917">
    <property type="entry name" value="RT_RNaseH"/>
    <property type="match status" value="1"/>
</dbReference>
<evidence type="ECO:0000256" key="6">
    <source>
        <dbReference type="ARBA" id="ARBA00022722"/>
    </source>
</evidence>
<evidence type="ECO:0000256" key="10">
    <source>
        <dbReference type="ARBA" id="ARBA00022801"/>
    </source>
</evidence>
<feature type="compositionally biased region" description="Polar residues" evidence="19">
    <location>
        <begin position="406"/>
        <end position="415"/>
    </location>
</feature>
<evidence type="ECO:0000256" key="19">
    <source>
        <dbReference type="SAM" id="MobiDB-lite"/>
    </source>
</evidence>
<dbReference type="PROSITE" id="PS50158">
    <property type="entry name" value="ZF_CCHC"/>
    <property type="match status" value="1"/>
</dbReference>
<dbReference type="CDD" id="cd01647">
    <property type="entry name" value="RT_LTR"/>
    <property type="match status" value="1"/>
</dbReference>
<evidence type="ECO:0000259" key="22">
    <source>
        <dbReference type="PROSITE" id="PS50994"/>
    </source>
</evidence>
<dbReference type="Gene3D" id="2.40.70.10">
    <property type="entry name" value="Acid Proteases"/>
    <property type="match status" value="1"/>
</dbReference>
<dbReference type="EMBL" id="AZST01001134">
    <property type="protein sequence ID" value="KEP46373.1"/>
    <property type="molecule type" value="Genomic_DNA"/>
</dbReference>
<dbReference type="GO" id="GO:0006310">
    <property type="term" value="P:DNA recombination"/>
    <property type="evidence" value="ECO:0007669"/>
    <property type="project" value="UniProtKB-KW"/>
</dbReference>
<sequence length="1702" mass="193483">MTNPEPDKAGPSYFDKGKWQCNEDYEAQQAHKRQVEAPRSSREASTRAKKARPSIGIRIDELVPEKAKPEKRSTTPNVARNLELSIAALPERGYFADNMRTFLAKEKKPKKAEKARAYIPETSDPSESDSDESTSSSSSESSSSSDTSTSSGSISDGKRKKNRKNREKYRAKEKTRKEQRENKRLRRQVRELKRASIKIKEPEKYRGQEDFDAFEMWDYQVNSWLRKTGYKGAEAVEWVGSLLSGKASRWYMDYVAPNPSLYTVESLRLALYMYCFPPDMKARLRSEFRSAQQGNQRFTDYLRHLKRLQRRLPDITDRNLCIKLWETVHTYIRVKWTEAGLAQEVTDLETLTEMAERFEAAEEIKRRSQPRSWQQRNGQQGNSRLNQTNQQPQTKAPEHNPKGESSKQGSNSKAQNGKAKEKPKSDKPRSDKTKMSREERDELRAAGKCFNCKEHGHTVKDCPSRNKAKPSNLFSAAIQYSQIDDLRKERAKTYIGVASIRPCENPSPASSGTVLSEITPGRSLLDEVLDEITPYAQIVVAETDRLKVTNDEAREVEITYREIAKLVREEYLHQLERRARENNLGTASNAEEQTGDGPECKEEADESWEPIAWSDSDDEGETLAVEINALRLDKGKKPETAKAIERNASKPKDVARRMPKPIVAEVLIEGKKVRALFDSGSLGDFISTTVVDQLKLKRETLANPIGLQMAVQGSRSMINYSVDARISFQTIDYTRRFDVINIDNYDMILGTPFLFQHKILMGFNPPSVAVGSAKPLPINDGELVIEIKAHVAELFESKVEKCREELRAAGADLCKTMADTALPPFRAINHTIPLIDESKRYHSRRVQCPKPLQGLWDEKFRAYLDTNRWEHRPGSNAIPMLILMKKSKDGKTAVRTVLDKREINANTHKLASPLPDINDILAEVSRHPYRSLIDGKDAYEQIRVVPEHVERTLFMTPNGTMVSKVMQQGDCNAGATYQALMNHIFADFIGKFMYVYLDDIIIFSDTVEDHIKHVKMVFDVLRREKLYLSPGKMQLFAERLEILGHVITSDGISMDPHKVDAIEKWKAPTSKEQIMSFLGAVGYLAPNCPNVRIPMSVLSKRAAASQPWRWEATEQRAFQEIKDLVSAYRNHNRVALDYSPGAPPINLTTDACCTGASGVISQGEDIQTAKIAAFWSGKFTATQQNYPVHEQELLAIKESLERFKHLVQGVHVRVFTDHKALEYFNTQQKMSARQVRWMEKINEFDIEVNYIPGETNILADGLSRMYSNETNGVKRAKTEYVDETDQETPHILVGSTSITEPPTTEVTKPLYVGDLLMCIPNIKVGDRKLREVIITHAHSILAHLGAKKTLQWLRTQVWWKTMVKDVYDYCESCHICAVSKAATQKPQGLLHPMPIPSYPWQSIGIDFVGPLPESETRYGKFDMIMTVIDNLTRMIHLVPTKQTYKAKDVAEVIFEHVYKLHGMPETIISDRDSLFTSTFWKELAKLTKTELKMSSAYHPQTDGMTERAQRTYTGILRICAGDKQNEWASQLPAIEFAMNSARSESTGLAPFYLNYGRVPSPMVHETSSKYPGVRKHIENIKMAIMTAHDALLDARVRMTKQANEHRRPADYRVGQLVYVSTKNMRIPKGSSRKMTFKYIGPYKITREITAGATYEIELGKDLRARGIHPVFHASLLRPHIPVDDRRFPGRDFKQVTSIGNAP</sequence>
<dbReference type="InterPro" id="IPR001878">
    <property type="entry name" value="Znf_CCHC"/>
</dbReference>
<dbReference type="GO" id="GO:0005634">
    <property type="term" value="C:nucleus"/>
    <property type="evidence" value="ECO:0007669"/>
    <property type="project" value="UniProtKB-ARBA"/>
</dbReference>
<evidence type="ECO:0000256" key="14">
    <source>
        <dbReference type="ARBA" id="ARBA00022918"/>
    </source>
</evidence>
<accession>A0A074RNW8</accession>
<reference evidence="23 24" key="1">
    <citation type="submission" date="2013-12" db="EMBL/GenBank/DDBJ databases">
        <authorList>
            <person name="Cubeta M."/>
            <person name="Pakala S."/>
            <person name="Fedorova N."/>
            <person name="Thomas E."/>
            <person name="Dean R."/>
            <person name="Jabaji S."/>
            <person name="Neate S."/>
            <person name="Toda T."/>
            <person name="Tavantzis S."/>
            <person name="Vilgalys R."/>
            <person name="Bharathan N."/>
            <person name="Pakala S."/>
            <person name="Losada L.S."/>
            <person name="Zafar N."/>
            <person name="Nierman W."/>
        </authorList>
    </citation>
    <scope>NUCLEOTIDE SEQUENCE [LARGE SCALE GENOMIC DNA]</scope>
    <source>
        <strain evidence="23 24">123E</strain>
    </source>
</reference>
<dbReference type="SUPFAM" id="SSF50630">
    <property type="entry name" value="Acid proteases"/>
    <property type="match status" value="1"/>
</dbReference>
<dbReference type="CDD" id="cd09274">
    <property type="entry name" value="RNase_HI_RT_Ty3"/>
    <property type="match status" value="1"/>
</dbReference>
<dbReference type="GO" id="GO:0004190">
    <property type="term" value="F:aspartic-type endopeptidase activity"/>
    <property type="evidence" value="ECO:0007669"/>
    <property type="project" value="UniProtKB-KW"/>
</dbReference>
<dbReference type="InterPro" id="IPR000477">
    <property type="entry name" value="RT_dom"/>
</dbReference>
<evidence type="ECO:0000256" key="18">
    <source>
        <dbReference type="PROSITE-ProRule" id="PRU00047"/>
    </source>
</evidence>
<dbReference type="Pfam" id="PF00098">
    <property type="entry name" value="zf-CCHC"/>
    <property type="match status" value="1"/>
</dbReference>
<dbReference type="GO" id="GO:0003964">
    <property type="term" value="F:RNA-directed DNA polymerase activity"/>
    <property type="evidence" value="ECO:0007669"/>
    <property type="project" value="UniProtKB-KW"/>
</dbReference>
<dbReference type="Gene3D" id="3.30.70.270">
    <property type="match status" value="2"/>
</dbReference>
<feature type="compositionally biased region" description="Polar residues" evidence="19">
    <location>
        <begin position="370"/>
        <end position="394"/>
    </location>
</feature>
<dbReference type="InterPro" id="IPR041373">
    <property type="entry name" value="RT_RNaseH"/>
</dbReference>
<keyword evidence="12" id="KW-0694">RNA-binding</keyword>
<keyword evidence="6" id="KW-0540">Nuclease</keyword>
<keyword evidence="3" id="KW-0645">Protease</keyword>
<keyword evidence="2" id="KW-0507">mRNA processing</keyword>
<dbReference type="GO" id="GO:0003887">
    <property type="term" value="F:DNA-directed DNA polymerase activity"/>
    <property type="evidence" value="ECO:0007669"/>
    <property type="project" value="UniProtKB-KW"/>
</dbReference>
<dbReference type="PANTHER" id="PTHR37984">
    <property type="entry name" value="PROTEIN CBG26694"/>
    <property type="match status" value="1"/>
</dbReference>
<evidence type="ECO:0000256" key="11">
    <source>
        <dbReference type="ARBA" id="ARBA00022842"/>
    </source>
</evidence>
<keyword evidence="9" id="KW-0255">Endonuclease</keyword>
<dbReference type="PROSITE" id="PS50994">
    <property type="entry name" value="INTEGRASE"/>
    <property type="match status" value="1"/>
</dbReference>
<dbReference type="SUPFAM" id="SSF57756">
    <property type="entry name" value="Retrovirus zinc finger-like domains"/>
    <property type="match status" value="1"/>
</dbReference>
<feature type="region of interest" description="Disordered" evidence="19">
    <location>
        <begin position="26"/>
        <end position="80"/>
    </location>
</feature>
<dbReference type="Pfam" id="PF24626">
    <property type="entry name" value="SH3_Tf2-1"/>
    <property type="match status" value="1"/>
</dbReference>
<proteinExistence type="predicted"/>
<dbReference type="GO" id="GO:0003677">
    <property type="term" value="F:DNA binding"/>
    <property type="evidence" value="ECO:0007669"/>
    <property type="project" value="UniProtKB-KW"/>
</dbReference>
<dbReference type="InterPro" id="IPR012337">
    <property type="entry name" value="RNaseH-like_sf"/>
</dbReference>
<keyword evidence="7" id="KW-0479">Metal-binding</keyword>
<feature type="compositionally biased region" description="Basic and acidic residues" evidence="19">
    <location>
        <begin position="396"/>
        <end position="405"/>
    </location>
</feature>
<feature type="domain" description="CCHC-type" evidence="20">
    <location>
        <begin position="448"/>
        <end position="464"/>
    </location>
</feature>
<dbReference type="Pfam" id="PF17921">
    <property type="entry name" value="Integrase_H2C2"/>
    <property type="match status" value="1"/>
</dbReference>
<evidence type="ECO:0000256" key="4">
    <source>
        <dbReference type="ARBA" id="ARBA00022679"/>
    </source>
</evidence>
<feature type="region of interest" description="Disordered" evidence="19">
    <location>
        <begin position="103"/>
        <end position="186"/>
    </location>
</feature>
<comment type="caution">
    <text evidence="23">The sequence shown here is derived from an EMBL/GenBank/DDBJ whole genome shotgun (WGS) entry which is preliminary data.</text>
</comment>
<dbReference type="Pfam" id="PF00078">
    <property type="entry name" value="RVT_1"/>
    <property type="match status" value="1"/>
</dbReference>
<dbReference type="GO" id="GO:0008270">
    <property type="term" value="F:zinc ion binding"/>
    <property type="evidence" value="ECO:0007669"/>
    <property type="project" value="UniProtKB-KW"/>
</dbReference>
<feature type="region of interest" description="Disordered" evidence="19">
    <location>
        <begin position="361"/>
        <end position="442"/>
    </location>
</feature>
<keyword evidence="18" id="KW-0862">Zinc</keyword>
<evidence type="ECO:0000256" key="12">
    <source>
        <dbReference type="ARBA" id="ARBA00022884"/>
    </source>
</evidence>
<dbReference type="InterPro" id="IPR050951">
    <property type="entry name" value="Retrovirus_Pol_polyprotein"/>
</dbReference>
<feature type="region of interest" description="Disordered" evidence="19">
    <location>
        <begin position="582"/>
        <end position="603"/>
    </location>
</feature>
<evidence type="ECO:0000259" key="20">
    <source>
        <dbReference type="PROSITE" id="PS50158"/>
    </source>
</evidence>
<dbReference type="HOGENOM" id="CLU_240837_0_0_1"/>
<evidence type="ECO:0000259" key="21">
    <source>
        <dbReference type="PROSITE" id="PS50878"/>
    </source>
</evidence>
<dbReference type="STRING" id="1423351.A0A074RNW8"/>
<evidence type="ECO:0000256" key="8">
    <source>
        <dbReference type="ARBA" id="ARBA00022750"/>
    </source>
</evidence>
<evidence type="ECO:0000256" key="7">
    <source>
        <dbReference type="ARBA" id="ARBA00022723"/>
    </source>
</evidence>
<feature type="domain" description="Integrase catalytic" evidence="22">
    <location>
        <begin position="1395"/>
        <end position="1558"/>
    </location>
</feature>
<dbReference type="GO" id="GO:0006508">
    <property type="term" value="P:proteolysis"/>
    <property type="evidence" value="ECO:0007669"/>
    <property type="project" value="UniProtKB-KW"/>
</dbReference>
<dbReference type="Gene3D" id="1.10.340.70">
    <property type="match status" value="1"/>
</dbReference>
<feature type="compositionally biased region" description="Basic and acidic residues" evidence="19">
    <location>
        <begin position="418"/>
        <end position="442"/>
    </location>
</feature>
<keyword evidence="10" id="KW-0378">Hydrolase</keyword>
<evidence type="ECO:0000256" key="9">
    <source>
        <dbReference type="ARBA" id="ARBA00022759"/>
    </source>
</evidence>
<dbReference type="Gene3D" id="4.10.60.10">
    <property type="entry name" value="Zinc finger, CCHC-type"/>
    <property type="match status" value="1"/>
</dbReference>
<feature type="compositionally biased region" description="Basic and acidic residues" evidence="19">
    <location>
        <begin position="33"/>
        <end position="46"/>
    </location>
</feature>
<keyword evidence="15" id="KW-0239">DNA-directed DNA polymerase</keyword>
<dbReference type="GO" id="GO:0006397">
    <property type="term" value="P:mRNA processing"/>
    <property type="evidence" value="ECO:0007669"/>
    <property type="project" value="UniProtKB-KW"/>
</dbReference>
<keyword evidence="13" id="KW-0229">DNA integration</keyword>
<dbReference type="Proteomes" id="UP000027456">
    <property type="component" value="Unassembled WGS sequence"/>
</dbReference>
<dbReference type="InterPro" id="IPR036397">
    <property type="entry name" value="RNaseH_sf"/>
</dbReference>
<dbReference type="InterPro" id="IPR056924">
    <property type="entry name" value="SH3_Tf2-1"/>
</dbReference>
<evidence type="ECO:0000256" key="5">
    <source>
        <dbReference type="ARBA" id="ARBA00022695"/>
    </source>
</evidence>
<dbReference type="Gene3D" id="3.30.420.10">
    <property type="entry name" value="Ribonuclease H-like superfamily/Ribonuclease H"/>
    <property type="match status" value="1"/>
</dbReference>
<evidence type="ECO:0000256" key="13">
    <source>
        <dbReference type="ARBA" id="ARBA00022908"/>
    </source>
</evidence>
<evidence type="ECO:0000256" key="17">
    <source>
        <dbReference type="ARBA" id="ARBA00023172"/>
    </source>
</evidence>
<keyword evidence="14" id="KW-0695">RNA-directed DNA polymerase</keyword>
<feature type="compositionally biased region" description="Polar residues" evidence="19">
    <location>
        <begin position="583"/>
        <end position="592"/>
    </location>
</feature>
<dbReference type="Pfam" id="PF08284">
    <property type="entry name" value="RVP_2"/>
    <property type="match status" value="1"/>
</dbReference>
<dbReference type="InterPro" id="IPR041588">
    <property type="entry name" value="Integrase_H2C2"/>
</dbReference>
<dbReference type="PANTHER" id="PTHR37984:SF5">
    <property type="entry name" value="PROTEIN NYNRIN-LIKE"/>
    <property type="match status" value="1"/>
</dbReference>
<feature type="compositionally biased region" description="Basic residues" evidence="19">
    <location>
        <begin position="158"/>
        <end position="167"/>
    </location>
</feature>
<dbReference type="GO" id="GO:0015074">
    <property type="term" value="P:DNA integration"/>
    <property type="evidence" value="ECO:0007669"/>
    <property type="project" value="UniProtKB-KW"/>
</dbReference>
<keyword evidence="17" id="KW-0233">DNA recombination</keyword>
<evidence type="ECO:0000256" key="15">
    <source>
        <dbReference type="ARBA" id="ARBA00022932"/>
    </source>
</evidence>
<evidence type="ECO:0000313" key="24">
    <source>
        <dbReference type="Proteomes" id="UP000027456"/>
    </source>
</evidence>
<dbReference type="InterPro" id="IPR005162">
    <property type="entry name" value="Retrotrans_gag_dom"/>
</dbReference>
<dbReference type="SUPFAM" id="SSF53098">
    <property type="entry name" value="Ribonuclease H-like"/>
    <property type="match status" value="1"/>
</dbReference>
<evidence type="ECO:0000256" key="16">
    <source>
        <dbReference type="ARBA" id="ARBA00023125"/>
    </source>
</evidence>
<evidence type="ECO:0000313" key="23">
    <source>
        <dbReference type="EMBL" id="KEP46373.1"/>
    </source>
</evidence>
<dbReference type="SUPFAM" id="SSF56672">
    <property type="entry name" value="DNA/RNA polymerases"/>
    <property type="match status" value="1"/>
</dbReference>
<evidence type="ECO:0000256" key="3">
    <source>
        <dbReference type="ARBA" id="ARBA00022670"/>
    </source>
</evidence>
<feature type="compositionally biased region" description="Basic and acidic residues" evidence="19">
    <location>
        <begin position="168"/>
        <end position="186"/>
    </location>
</feature>
<keyword evidence="16" id="KW-0238">DNA-binding</keyword>
<dbReference type="Gene3D" id="3.10.10.10">
    <property type="entry name" value="HIV Type 1 Reverse Transcriptase, subunit A, domain 1"/>
    <property type="match status" value="1"/>
</dbReference>
<feature type="compositionally biased region" description="Basic and acidic residues" evidence="19">
    <location>
        <begin position="58"/>
        <end position="73"/>
    </location>
</feature>
<keyword evidence="24" id="KW-1185">Reference proteome</keyword>
<dbReference type="InterPro" id="IPR043128">
    <property type="entry name" value="Rev_trsase/Diguanyl_cyclase"/>
</dbReference>
<keyword evidence="4" id="KW-0808">Transferase</keyword>
<dbReference type="SMART" id="SM00343">
    <property type="entry name" value="ZnF_C2HC"/>
    <property type="match status" value="1"/>
</dbReference>
<keyword evidence="11" id="KW-0460">Magnesium</keyword>
<gene>
    <name evidence="23" type="ORF">V565_202380</name>
</gene>
<organism evidence="23 24">
    <name type="scientific">Rhizoctonia solani 123E</name>
    <dbReference type="NCBI Taxonomy" id="1423351"/>
    <lineage>
        <taxon>Eukaryota</taxon>
        <taxon>Fungi</taxon>
        <taxon>Dikarya</taxon>
        <taxon>Basidiomycota</taxon>
        <taxon>Agaricomycotina</taxon>
        <taxon>Agaricomycetes</taxon>
        <taxon>Cantharellales</taxon>
        <taxon>Ceratobasidiaceae</taxon>
        <taxon>Rhizoctonia</taxon>
    </lineage>
</organism>
<dbReference type="CDD" id="cd00303">
    <property type="entry name" value="retropepsin_like"/>
    <property type="match status" value="1"/>
</dbReference>
<keyword evidence="18" id="KW-0863">Zinc-finger</keyword>
<name>A0A074RNW8_9AGAM</name>
<feature type="domain" description="Reverse transcriptase" evidence="21">
    <location>
        <begin position="864"/>
        <end position="1047"/>
    </location>
</feature>
<dbReference type="InterPro" id="IPR043502">
    <property type="entry name" value="DNA/RNA_pol_sf"/>
</dbReference>